<organism evidence="1 2">
    <name type="scientific">Candidatus Bacteroides pullicola</name>
    <dbReference type="NCBI Taxonomy" id="2838475"/>
    <lineage>
        <taxon>Bacteria</taxon>
        <taxon>Pseudomonadati</taxon>
        <taxon>Bacteroidota</taxon>
        <taxon>Bacteroidia</taxon>
        <taxon>Bacteroidales</taxon>
        <taxon>Bacteroidaceae</taxon>
        <taxon>Bacteroides</taxon>
    </lineage>
</organism>
<dbReference type="EMBL" id="DXCV01000036">
    <property type="protein sequence ID" value="HIY88004.1"/>
    <property type="molecule type" value="Genomic_DNA"/>
</dbReference>
<dbReference type="Proteomes" id="UP000886851">
    <property type="component" value="Unassembled WGS sequence"/>
</dbReference>
<evidence type="ECO:0000313" key="1">
    <source>
        <dbReference type="EMBL" id="HIY88004.1"/>
    </source>
</evidence>
<comment type="caution">
    <text evidence="1">The sequence shown here is derived from an EMBL/GenBank/DDBJ whole genome shotgun (WGS) entry which is preliminary data.</text>
</comment>
<reference evidence="1" key="2">
    <citation type="submission" date="2021-04" db="EMBL/GenBank/DDBJ databases">
        <authorList>
            <person name="Gilroy R."/>
        </authorList>
    </citation>
    <scope>NUCLEOTIDE SEQUENCE</scope>
    <source>
        <strain evidence="1">Gambia2-208</strain>
    </source>
</reference>
<reference evidence="1" key="1">
    <citation type="journal article" date="2021" name="PeerJ">
        <title>Extensive microbial diversity within the chicken gut microbiome revealed by metagenomics and culture.</title>
        <authorList>
            <person name="Gilroy R."/>
            <person name="Ravi A."/>
            <person name="Getino M."/>
            <person name="Pursley I."/>
            <person name="Horton D.L."/>
            <person name="Alikhan N.F."/>
            <person name="Baker D."/>
            <person name="Gharbi K."/>
            <person name="Hall N."/>
            <person name="Watson M."/>
            <person name="Adriaenssens E.M."/>
            <person name="Foster-Nyarko E."/>
            <person name="Jarju S."/>
            <person name="Secka A."/>
            <person name="Antonio M."/>
            <person name="Oren A."/>
            <person name="Chaudhuri R.R."/>
            <person name="La Ragione R."/>
            <person name="Hildebrand F."/>
            <person name="Pallen M.J."/>
        </authorList>
    </citation>
    <scope>NUCLEOTIDE SEQUENCE</scope>
    <source>
        <strain evidence="1">Gambia2-208</strain>
    </source>
</reference>
<proteinExistence type="predicted"/>
<protein>
    <submittedName>
        <fullName evidence="1">Uncharacterized protein</fullName>
    </submittedName>
</protein>
<sequence>MRYLMCYDVHDSEEHPEVYTRIKDTLTEKFKLFVKCTESVYLFETKKMNLDILKLLIRLDLNFIPNLEFHVFQLTDKLDMEANLKYCNALLERNALHRDADTADR</sequence>
<name>A0A9D1ZGL0_9BACE</name>
<accession>A0A9D1ZGL0</accession>
<evidence type="ECO:0000313" key="2">
    <source>
        <dbReference type="Proteomes" id="UP000886851"/>
    </source>
</evidence>
<dbReference type="AlphaFoldDB" id="A0A9D1ZGL0"/>
<gene>
    <name evidence="1" type="ORF">H9824_04780</name>
</gene>